<comment type="caution">
    <text evidence="2">The sequence shown here is derived from an EMBL/GenBank/DDBJ whole genome shotgun (WGS) entry which is preliminary data.</text>
</comment>
<reference evidence="2 3" key="1">
    <citation type="submission" date="2019-10" db="EMBL/GenBank/DDBJ databases">
        <title>Draft whole-genome sequence of the purple nonsulfur photosynthetic bacterium Roseospira navarrensis DSM 15114.</title>
        <authorList>
            <person name="Kyndt J.A."/>
            <person name="Meyer T.E."/>
        </authorList>
    </citation>
    <scope>NUCLEOTIDE SEQUENCE [LARGE SCALE GENOMIC DNA]</scope>
    <source>
        <strain evidence="2 3">DSM 15114</strain>
    </source>
</reference>
<protein>
    <submittedName>
        <fullName evidence="2">Uncharacterized protein</fullName>
    </submittedName>
</protein>
<dbReference type="Proteomes" id="UP000434582">
    <property type="component" value="Unassembled WGS sequence"/>
</dbReference>
<accession>A0A7X1ZEF3</accession>
<dbReference type="RefSeq" id="WP_153344109.1">
    <property type="nucleotide sequence ID" value="NZ_WIVE01000031.1"/>
</dbReference>
<proteinExistence type="predicted"/>
<evidence type="ECO:0000256" key="1">
    <source>
        <dbReference type="SAM" id="MobiDB-lite"/>
    </source>
</evidence>
<dbReference type="OrthoDB" id="9963189at2"/>
<keyword evidence="3" id="KW-1185">Reference proteome</keyword>
<dbReference type="AlphaFoldDB" id="A0A7X1ZEF3"/>
<dbReference type="EMBL" id="WIVE01000031">
    <property type="protein sequence ID" value="MQX37040.1"/>
    <property type="molecule type" value="Genomic_DNA"/>
</dbReference>
<feature type="compositionally biased region" description="Low complexity" evidence="1">
    <location>
        <begin position="124"/>
        <end position="137"/>
    </location>
</feature>
<evidence type="ECO:0000313" key="2">
    <source>
        <dbReference type="EMBL" id="MQX37040.1"/>
    </source>
</evidence>
<evidence type="ECO:0000313" key="3">
    <source>
        <dbReference type="Proteomes" id="UP000434582"/>
    </source>
</evidence>
<name>A0A7X1ZEF3_9PROT</name>
<organism evidence="2 3">
    <name type="scientific">Roseospira navarrensis</name>
    <dbReference type="NCBI Taxonomy" id="140058"/>
    <lineage>
        <taxon>Bacteria</taxon>
        <taxon>Pseudomonadati</taxon>
        <taxon>Pseudomonadota</taxon>
        <taxon>Alphaproteobacteria</taxon>
        <taxon>Rhodospirillales</taxon>
        <taxon>Rhodospirillaceae</taxon>
        <taxon>Roseospira</taxon>
    </lineage>
</organism>
<feature type="region of interest" description="Disordered" evidence="1">
    <location>
        <begin position="124"/>
        <end position="147"/>
    </location>
</feature>
<sequence>MAMFPFFPFGPVPPVPFLFPFAAMAGLFPRPAPDDGEAGERSTPFGGMAPSMMGLAMMPAMAPFALSGRLAQVVEDAGQVAAQVRDSLARDEGPVHVMVGDPDGPLGLAIGLTFMTRGQTPALPGAGEAEAAPRLGPMVDVTPAGAG</sequence>
<gene>
    <name evidence="2" type="ORF">GHC57_10970</name>
</gene>